<name>A0ABS2Q6J9_9BACL</name>
<gene>
    <name evidence="1" type="ORF">JOC27_000854</name>
</gene>
<dbReference type="Proteomes" id="UP000823201">
    <property type="component" value="Unassembled WGS sequence"/>
</dbReference>
<dbReference type="RefSeq" id="WP_239529582.1">
    <property type="nucleotide sequence ID" value="NZ_CBCRXA010000004.1"/>
</dbReference>
<dbReference type="Gene3D" id="3.30.420.40">
    <property type="match status" value="2"/>
</dbReference>
<organism evidence="1 2">
    <name type="scientific">Sporolactobacillus spathodeae</name>
    <dbReference type="NCBI Taxonomy" id="1465502"/>
    <lineage>
        <taxon>Bacteria</taxon>
        <taxon>Bacillati</taxon>
        <taxon>Bacillota</taxon>
        <taxon>Bacilli</taxon>
        <taxon>Bacillales</taxon>
        <taxon>Sporolactobacillaceae</taxon>
        <taxon>Sporolactobacillus</taxon>
    </lineage>
</organism>
<dbReference type="Pfam" id="PF11104">
    <property type="entry name" value="PilM_2"/>
    <property type="match status" value="1"/>
</dbReference>
<evidence type="ECO:0000313" key="2">
    <source>
        <dbReference type="Proteomes" id="UP000823201"/>
    </source>
</evidence>
<dbReference type="EMBL" id="JAFBEV010000005">
    <property type="protein sequence ID" value="MBM7657411.1"/>
    <property type="molecule type" value="Genomic_DNA"/>
</dbReference>
<dbReference type="InterPro" id="IPR050696">
    <property type="entry name" value="FtsA/MreB"/>
</dbReference>
<protein>
    <submittedName>
        <fullName evidence="1">Tfp pilus assembly PilM family ATPase</fullName>
    </submittedName>
</protein>
<dbReference type="PANTHER" id="PTHR32432:SF3">
    <property type="entry name" value="ETHANOLAMINE UTILIZATION PROTEIN EUTJ"/>
    <property type="match status" value="1"/>
</dbReference>
<reference evidence="1 2" key="1">
    <citation type="submission" date="2021-01" db="EMBL/GenBank/DDBJ databases">
        <title>Genomic Encyclopedia of Type Strains, Phase IV (KMG-IV): sequencing the most valuable type-strain genomes for metagenomic binning, comparative biology and taxonomic classification.</title>
        <authorList>
            <person name="Goeker M."/>
        </authorList>
    </citation>
    <scope>NUCLEOTIDE SEQUENCE [LARGE SCALE GENOMIC DNA]</scope>
    <source>
        <strain evidence="1 2">DSM 100968</strain>
    </source>
</reference>
<dbReference type="PANTHER" id="PTHR32432">
    <property type="entry name" value="CELL DIVISION PROTEIN FTSA-RELATED"/>
    <property type="match status" value="1"/>
</dbReference>
<sequence>MFDWFHTHARVGLTFSDQLIRMVLFRGNPSDLSRLQFWEEELKPDIVQAGKIKDEQAFTDVLKNMVRALGAKGKSVSFAIPETQLVLRKLDMPGLMTDADLKNYFFMEIGKKIQLPFEQPVFAFHTISQDATGTKVILFASPENVVRHYMKILRNAGLDPVSAEFSSLGIERWMLYQNPEIEKQQRMYIQLEEETLTVTFFDQQVPLFVRQIHLQRVTRGSEKDQENEFLLNAADEVGRMVDFYHYSVQAGQAKIEKIYLIGGASAMKAFKQILKKTLDFPVTILSIDPERTDAPEDLEPVFLPAIGLAMKEVRV</sequence>
<proteinExistence type="predicted"/>
<accession>A0ABS2Q6J9</accession>
<dbReference type="SUPFAM" id="SSF53067">
    <property type="entry name" value="Actin-like ATPase domain"/>
    <property type="match status" value="1"/>
</dbReference>
<evidence type="ECO:0000313" key="1">
    <source>
        <dbReference type="EMBL" id="MBM7657411.1"/>
    </source>
</evidence>
<keyword evidence="2" id="KW-1185">Reference proteome</keyword>
<dbReference type="InterPro" id="IPR005883">
    <property type="entry name" value="PilM"/>
</dbReference>
<dbReference type="InterPro" id="IPR043129">
    <property type="entry name" value="ATPase_NBD"/>
</dbReference>
<comment type="caution">
    <text evidence="1">The sequence shown here is derived from an EMBL/GenBank/DDBJ whole genome shotgun (WGS) entry which is preliminary data.</text>
</comment>